<dbReference type="SUPFAM" id="SSF56112">
    <property type="entry name" value="Protein kinase-like (PK-like)"/>
    <property type="match status" value="2"/>
</dbReference>
<dbReference type="InterPro" id="IPR011009">
    <property type="entry name" value="Kinase-like_dom_sf"/>
</dbReference>
<feature type="domain" description="CHK kinase-like" evidence="1">
    <location>
        <begin position="554"/>
        <end position="745"/>
    </location>
</feature>
<reference evidence="3" key="1">
    <citation type="submission" date="2025-08" db="UniProtKB">
        <authorList>
            <consortium name="RefSeq"/>
        </authorList>
    </citation>
    <scope>IDENTIFICATION</scope>
    <source>
        <strain evidence="3">Ishihara</strain>
        <tissue evidence="3">Whole body</tissue>
    </source>
</reference>
<dbReference type="Proteomes" id="UP000301870">
    <property type="component" value="Chromosome 18"/>
</dbReference>
<dbReference type="AlphaFoldDB" id="A0A9J7ISX2"/>
<dbReference type="RefSeq" id="XP_022823920.1">
    <property type="nucleotide sequence ID" value="XM_022968152.1"/>
</dbReference>
<organism evidence="2 3">
    <name type="scientific">Spodoptera litura</name>
    <name type="common">Asian cotton leafworm</name>
    <dbReference type="NCBI Taxonomy" id="69820"/>
    <lineage>
        <taxon>Eukaryota</taxon>
        <taxon>Metazoa</taxon>
        <taxon>Ecdysozoa</taxon>
        <taxon>Arthropoda</taxon>
        <taxon>Hexapoda</taxon>
        <taxon>Insecta</taxon>
        <taxon>Pterygota</taxon>
        <taxon>Neoptera</taxon>
        <taxon>Endopterygota</taxon>
        <taxon>Lepidoptera</taxon>
        <taxon>Glossata</taxon>
        <taxon>Ditrysia</taxon>
        <taxon>Noctuoidea</taxon>
        <taxon>Noctuidae</taxon>
        <taxon>Amphipyrinae</taxon>
        <taxon>Spodoptera</taxon>
    </lineage>
</organism>
<protein>
    <submittedName>
        <fullName evidence="3">Uncharacterized protein LOC111354604</fullName>
    </submittedName>
</protein>
<keyword evidence="2" id="KW-1185">Reference proteome</keyword>
<evidence type="ECO:0000313" key="2">
    <source>
        <dbReference type="Proteomes" id="UP000301870"/>
    </source>
</evidence>
<dbReference type="OrthoDB" id="8250698at2759"/>
<proteinExistence type="predicted"/>
<dbReference type="PANTHER" id="PTHR11012:SF30">
    <property type="entry name" value="PROTEIN KINASE-LIKE DOMAIN-CONTAINING"/>
    <property type="match status" value="1"/>
</dbReference>
<dbReference type="InterPro" id="IPR004119">
    <property type="entry name" value="EcKL"/>
</dbReference>
<evidence type="ECO:0000313" key="3">
    <source>
        <dbReference type="RefSeq" id="XP_022823920.1"/>
    </source>
</evidence>
<dbReference type="Pfam" id="PF02958">
    <property type="entry name" value="EcKL"/>
    <property type="match status" value="2"/>
</dbReference>
<accession>A0A9J7ISX2</accession>
<feature type="domain" description="CHK kinase-like" evidence="1">
    <location>
        <begin position="132"/>
        <end position="323"/>
    </location>
</feature>
<gene>
    <name evidence="3" type="primary">LOC111354604</name>
</gene>
<dbReference type="KEGG" id="sliu:111354604"/>
<name>A0A9J7ISX2_SPOLT</name>
<sequence length="838" mass="97271">MAQIKFEGDITNINERQLEFVNEVIAKQNLQVEKVIFNRMGKAGDNFISDVKRIVVEAKDGNLTMIIKTAPAMEVLRSSLNTDLMFKNEHVMYTEVLPKLLALQKEAGVPEAEHLRFAKCYGSLDEAPNEVILLEDLNESDFKMLNKFDPLPENCLRSILKNFAILHSLAFVLKNKEPETYDLFKNKLKNTWEPKYKDPDFDLQFKMFNKVNSQLLDDDRQKEILKNMLTDVCKEIENLLKDKDNKYSVIQQGDAWTNNFMFKFEEGELRESVMIDYQASASISPASDLLFMLFNCTEHETRSKNFVAWIDYYHLELDKSLSYFDLKADDIYPRDQLDADLKRYGKISFAIIILFTNILMRDSSEAGNLLEALQNGGIKEAMEEMSKRKMNKETAERARHRIVGLIDSYIQFGLLSHLIMARYKFEGDFENITETQLNFINKVVQEQNLDVDKVVFLTVGKPGDNFGSNVKRISIEGKKGTLKMIVKIAPIDEVQRQMTLTEILFKNEHFMYMNVLPKFLSLQRHAFDLQTPEEDFLQFARCYGSFTEAPNEVIILEDLCESKYVMMDKFNSLTSECMQSVLKSLAVFHTLSYALKQQEPETFAYYKNELVDVWDLMAHNPEFKMHTETFIGVVQAILDGDDNKKLVKDKLSDIVQLIMKLAKWEQNNKHSVILQGDSWTNNIMFKIQDDNVQTIMIDFQGSANSNPMVDVLYAIFNCSDRNTRARHYYEWLDYYYSELDKSLSNFGLKSNYIYPRDQMDADMKRYGKLIFGMSIMLANVLMRDTNEALELMEAMNTTADMNELMESMGNQTLNNGTIVRVRRKVEELIDCFTHYGLI</sequence>
<dbReference type="PANTHER" id="PTHR11012">
    <property type="entry name" value="PROTEIN KINASE-LIKE DOMAIN-CONTAINING"/>
    <property type="match status" value="1"/>
</dbReference>
<dbReference type="InterPro" id="IPR015897">
    <property type="entry name" value="CHK_kinase-like"/>
</dbReference>
<dbReference type="SMART" id="SM00587">
    <property type="entry name" value="CHK"/>
    <property type="match status" value="2"/>
</dbReference>
<dbReference type="GeneID" id="111354604"/>
<evidence type="ECO:0000259" key="1">
    <source>
        <dbReference type="SMART" id="SM00587"/>
    </source>
</evidence>
<dbReference type="Gene3D" id="3.90.1200.10">
    <property type="match status" value="2"/>
</dbReference>